<dbReference type="InterPro" id="IPR002645">
    <property type="entry name" value="STAS_dom"/>
</dbReference>
<sequence length="112" mass="12397">MMQSKKVSDVTIVSFKDMDHLDARIAYRIKAELKGLISENENNIVMNLAGIDFIDSAGFGTIISGLKSSKKYGGDFKLCNASPTVMELMELMQLGNVFEVHNDENKCVQSFA</sequence>
<evidence type="ECO:0000313" key="4">
    <source>
        <dbReference type="EMBL" id="MDN5216800.1"/>
    </source>
</evidence>
<dbReference type="EMBL" id="JAUJEB010000011">
    <property type="protein sequence ID" value="MDN5216800.1"/>
    <property type="molecule type" value="Genomic_DNA"/>
</dbReference>
<proteinExistence type="inferred from homology"/>
<dbReference type="CDD" id="cd07043">
    <property type="entry name" value="STAS_anti-anti-sigma_factors"/>
    <property type="match status" value="1"/>
</dbReference>
<protein>
    <recommendedName>
        <fullName evidence="2">Anti-sigma factor antagonist</fullName>
    </recommendedName>
</protein>
<dbReference type="InterPro" id="IPR003658">
    <property type="entry name" value="Anti-sigma_ant"/>
</dbReference>
<dbReference type="NCBIfam" id="TIGR00377">
    <property type="entry name" value="ant_ant_sig"/>
    <property type="match status" value="1"/>
</dbReference>
<evidence type="ECO:0000256" key="2">
    <source>
        <dbReference type="RuleBase" id="RU003749"/>
    </source>
</evidence>
<comment type="similarity">
    <text evidence="1 2">Belongs to the anti-sigma-factor antagonist family.</text>
</comment>
<dbReference type="SUPFAM" id="SSF52091">
    <property type="entry name" value="SpoIIaa-like"/>
    <property type="match status" value="1"/>
</dbReference>
<dbReference type="Gene3D" id="3.30.750.24">
    <property type="entry name" value="STAS domain"/>
    <property type="match status" value="1"/>
</dbReference>
<evidence type="ECO:0000259" key="3">
    <source>
        <dbReference type="PROSITE" id="PS50801"/>
    </source>
</evidence>
<keyword evidence="5" id="KW-1185">Reference proteome</keyword>
<gene>
    <name evidence="4" type="ORF">QQ020_32315</name>
</gene>
<comment type="caution">
    <text evidence="4">The sequence shown here is derived from an EMBL/GenBank/DDBJ whole genome shotgun (WGS) entry which is preliminary data.</text>
</comment>
<dbReference type="PANTHER" id="PTHR33495">
    <property type="entry name" value="ANTI-SIGMA FACTOR ANTAGONIST TM_1081-RELATED-RELATED"/>
    <property type="match status" value="1"/>
</dbReference>
<evidence type="ECO:0000313" key="5">
    <source>
        <dbReference type="Proteomes" id="UP001172083"/>
    </source>
</evidence>
<reference evidence="4" key="1">
    <citation type="submission" date="2023-06" db="EMBL/GenBank/DDBJ databases">
        <title>Genomic of Agaribacillus aureum.</title>
        <authorList>
            <person name="Wang G."/>
        </authorList>
    </citation>
    <scope>NUCLEOTIDE SEQUENCE</scope>
    <source>
        <strain evidence="4">BMA12</strain>
    </source>
</reference>
<feature type="domain" description="STAS" evidence="3">
    <location>
        <begin position="21"/>
        <end position="111"/>
    </location>
</feature>
<organism evidence="4 5">
    <name type="scientific">Agaribacillus aureus</name>
    <dbReference type="NCBI Taxonomy" id="3051825"/>
    <lineage>
        <taxon>Bacteria</taxon>
        <taxon>Pseudomonadati</taxon>
        <taxon>Bacteroidota</taxon>
        <taxon>Cytophagia</taxon>
        <taxon>Cytophagales</taxon>
        <taxon>Splendidivirgaceae</taxon>
        <taxon>Agaribacillus</taxon>
    </lineage>
</organism>
<dbReference type="PANTHER" id="PTHR33495:SF2">
    <property type="entry name" value="ANTI-SIGMA FACTOR ANTAGONIST TM_1081-RELATED"/>
    <property type="match status" value="1"/>
</dbReference>
<dbReference type="PROSITE" id="PS50801">
    <property type="entry name" value="STAS"/>
    <property type="match status" value="1"/>
</dbReference>
<dbReference type="RefSeq" id="WP_346762138.1">
    <property type="nucleotide sequence ID" value="NZ_JAUJEB010000011.1"/>
</dbReference>
<dbReference type="Pfam" id="PF01740">
    <property type="entry name" value="STAS"/>
    <property type="match status" value="1"/>
</dbReference>
<dbReference type="InterPro" id="IPR036513">
    <property type="entry name" value="STAS_dom_sf"/>
</dbReference>
<accession>A0ABT8LJ95</accession>
<evidence type="ECO:0000256" key="1">
    <source>
        <dbReference type="ARBA" id="ARBA00009013"/>
    </source>
</evidence>
<name>A0ABT8LJ95_9BACT</name>
<dbReference type="Proteomes" id="UP001172083">
    <property type="component" value="Unassembled WGS sequence"/>
</dbReference>